<name>A0ABT0PJR9_9GAMM</name>
<feature type="chain" id="PRO_5046113162" evidence="1">
    <location>
        <begin position="25"/>
        <end position="479"/>
    </location>
</feature>
<organism evidence="2 3">
    <name type="scientific">Parendozoicomonas callyspongiae</name>
    <dbReference type="NCBI Taxonomy" id="2942213"/>
    <lineage>
        <taxon>Bacteria</taxon>
        <taxon>Pseudomonadati</taxon>
        <taxon>Pseudomonadota</taxon>
        <taxon>Gammaproteobacteria</taxon>
        <taxon>Oceanospirillales</taxon>
        <taxon>Endozoicomonadaceae</taxon>
        <taxon>Parendozoicomonas</taxon>
    </lineage>
</organism>
<keyword evidence="1" id="KW-0732">Signal</keyword>
<evidence type="ECO:0000256" key="1">
    <source>
        <dbReference type="SAM" id="SignalP"/>
    </source>
</evidence>
<feature type="signal peptide" evidence="1">
    <location>
        <begin position="1"/>
        <end position="24"/>
    </location>
</feature>
<evidence type="ECO:0000313" key="2">
    <source>
        <dbReference type="EMBL" id="MCL6271521.1"/>
    </source>
</evidence>
<sequence length="479" mass="54027">MKYCRCLPFFILLISLVLSQTSRANSPVEKIREYINATYGDALIISNKQVEQLTWVLDNPVTTPEMAVIYQNGRIHLEVPRALARLYSLQLLRSGSRDDYQIFISPQIREYSADEILPWEDFQSLSEVFKALSPAEYETLQTGALISSVALSPKARKQAAPFLKTMPEDSNQFLAVTAPYAAQIYPLASHLASEHPESSRLLTVLFMPDSHLRHMMYCEGSMAMYSHLTKASQEKTISARELNLWHLHWLINIAGFRGHLEPVGSLYLSRYTLASAQLAKQAINLAIQVPDANPLRFYLQERSRWLELPSLTSDQDELVALGRLAAQLRIYTPKQGQELFDSFRSLDEEDQARWIAYSLKQLDFQETPAPTYAPALLCNCARKQGLQKAIQSVAPIMLDAFARAELMRTDGTLALRTPLSFRELAQACSVTEILESKGNQPIQIDGTTGLVTFDPVSSQSVLIQKTPLKDKRLRCPCRD</sequence>
<dbReference type="RefSeq" id="WP_249701138.1">
    <property type="nucleotide sequence ID" value="NZ_JAMFLX010000026.1"/>
</dbReference>
<accession>A0ABT0PJR9</accession>
<dbReference type="EMBL" id="JAMFLX010000026">
    <property type="protein sequence ID" value="MCL6271521.1"/>
    <property type="molecule type" value="Genomic_DNA"/>
</dbReference>
<protein>
    <submittedName>
        <fullName evidence="2">Uncharacterized protein</fullName>
    </submittedName>
</protein>
<gene>
    <name evidence="2" type="ORF">M3P05_16520</name>
</gene>
<proteinExistence type="predicted"/>
<dbReference type="Proteomes" id="UP001203338">
    <property type="component" value="Unassembled WGS sequence"/>
</dbReference>
<reference evidence="2 3" key="1">
    <citation type="submission" date="2022-05" db="EMBL/GenBank/DDBJ databases">
        <authorList>
            <person name="Park J.-S."/>
        </authorList>
    </citation>
    <scope>NUCLEOTIDE SEQUENCE [LARGE SCALE GENOMIC DNA]</scope>
    <source>
        <strain evidence="2 3">2012CJ34-2</strain>
    </source>
</reference>
<keyword evidence="3" id="KW-1185">Reference proteome</keyword>
<comment type="caution">
    <text evidence="2">The sequence shown here is derived from an EMBL/GenBank/DDBJ whole genome shotgun (WGS) entry which is preliminary data.</text>
</comment>
<evidence type="ECO:0000313" key="3">
    <source>
        <dbReference type="Proteomes" id="UP001203338"/>
    </source>
</evidence>